<dbReference type="Gene3D" id="3.50.50.60">
    <property type="entry name" value="FAD/NAD(P)-binding domain"/>
    <property type="match status" value="2"/>
</dbReference>
<dbReference type="RefSeq" id="WP_167950320.1">
    <property type="nucleotide sequence ID" value="NZ_BAAAPQ010000013.1"/>
</dbReference>
<dbReference type="GO" id="GO:0008860">
    <property type="term" value="F:ferredoxin-NAD+ reductase activity"/>
    <property type="evidence" value="ECO:0007669"/>
    <property type="project" value="UniProtKB-EC"/>
</dbReference>
<evidence type="ECO:0000256" key="2">
    <source>
        <dbReference type="ARBA" id="ARBA00022630"/>
    </source>
</evidence>
<dbReference type="GO" id="GO:0005737">
    <property type="term" value="C:cytoplasm"/>
    <property type="evidence" value="ECO:0007669"/>
    <property type="project" value="TreeGrafter"/>
</dbReference>
<evidence type="ECO:0000313" key="7">
    <source>
        <dbReference type="EMBL" id="NJC56447.1"/>
    </source>
</evidence>
<feature type="domain" description="FAD/NAD(P)-binding" evidence="6">
    <location>
        <begin position="11"/>
        <end position="316"/>
    </location>
</feature>
<dbReference type="InterPro" id="IPR023753">
    <property type="entry name" value="FAD/NAD-binding_dom"/>
</dbReference>
<evidence type="ECO:0000256" key="5">
    <source>
        <dbReference type="SAM" id="MobiDB-lite"/>
    </source>
</evidence>
<protein>
    <submittedName>
        <fullName evidence="7">3-phenylpropionate/trans-cinnamate dioxygenase ferredoxin reductase subunit</fullName>
        <ecNumber evidence="7">1.18.1.3</ecNumber>
    </submittedName>
</protein>
<feature type="region of interest" description="Disordered" evidence="5">
    <location>
        <begin position="430"/>
        <end position="463"/>
    </location>
</feature>
<dbReference type="PANTHER" id="PTHR43557:SF2">
    <property type="entry name" value="RIESKE DOMAIN-CONTAINING PROTEIN-RELATED"/>
    <property type="match status" value="1"/>
</dbReference>
<comment type="caution">
    <text evidence="7">The sequence shown here is derived from an EMBL/GenBank/DDBJ whole genome shotgun (WGS) entry which is preliminary data.</text>
</comment>
<keyword evidence="2" id="KW-0285">Flavoprotein</keyword>
<dbReference type="EC" id="1.18.1.3" evidence="7"/>
<comment type="cofactor">
    <cofactor evidence="1">
        <name>FAD</name>
        <dbReference type="ChEBI" id="CHEBI:57692"/>
    </cofactor>
</comment>
<dbReference type="Proteomes" id="UP000576792">
    <property type="component" value="Unassembled WGS sequence"/>
</dbReference>
<proteinExistence type="predicted"/>
<dbReference type="EMBL" id="JAATJN010000001">
    <property type="protein sequence ID" value="NJC56447.1"/>
    <property type="molecule type" value="Genomic_DNA"/>
</dbReference>
<keyword evidence="3" id="KW-0274">FAD</keyword>
<dbReference type="InterPro" id="IPR036188">
    <property type="entry name" value="FAD/NAD-bd_sf"/>
</dbReference>
<gene>
    <name evidence="7" type="ORF">BKA07_001482</name>
</gene>
<evidence type="ECO:0000313" key="8">
    <source>
        <dbReference type="Proteomes" id="UP000576792"/>
    </source>
</evidence>
<reference evidence="7 8" key="1">
    <citation type="submission" date="2020-03" db="EMBL/GenBank/DDBJ databases">
        <title>Sequencing the genomes of 1000 actinobacteria strains.</title>
        <authorList>
            <person name="Klenk H.-P."/>
        </authorList>
    </citation>
    <scope>NUCLEOTIDE SEQUENCE [LARGE SCALE GENOMIC DNA]</scope>
    <source>
        <strain evidence="7 8">DSM 18964</strain>
    </source>
</reference>
<dbReference type="SUPFAM" id="SSF51905">
    <property type="entry name" value="FAD/NAD(P)-binding domain"/>
    <property type="match status" value="1"/>
</dbReference>
<evidence type="ECO:0000256" key="4">
    <source>
        <dbReference type="ARBA" id="ARBA00023002"/>
    </source>
</evidence>
<keyword evidence="8" id="KW-1185">Reference proteome</keyword>
<dbReference type="AlphaFoldDB" id="A0A846S6I5"/>
<dbReference type="InterPro" id="IPR016156">
    <property type="entry name" value="FAD/NAD-linked_Rdtase_dimer_sf"/>
</dbReference>
<name>A0A846S6I5_9MICO</name>
<evidence type="ECO:0000256" key="1">
    <source>
        <dbReference type="ARBA" id="ARBA00001974"/>
    </source>
</evidence>
<sequence length="463" mass="48508">MTQSGRSAPSRMVVVGGSLAGLRAAEELRHRGFAGSVTVIGDEETAPYDRPPLSKAMLTAGEAPAVPYLAHAEALDVEWMLGVRVVALDLAAGRVHLADGRDVGFDRVLVATGRRARAWPVAAEATLDGVLTLRTLEDAVDLRERLLQSPRRVVIIGAGFIGSEVASSCRELGLEVSVVARGFCPLDGALGQSVGAWAAELYARHGVDLHAASSVESIRGDAHGYVSGVQLSDGGFLTADLVVIATGSVPNVDWLESSGLDVDGGVAVDGALRALTMNGVPCPNVFAAGDVARWGHPFYRNQLLAIEHWGNALEQGRYAARSMISEAGPAEPFIEIPRFWSTMFGANIKSVGVPSFADEVMLVQGSPANLRGVFLYGREGRCVAGVSFDAPRELATWEPRIVSGEAFPPQGTVPDWGRAAPPEPVPARFPLRGTTRPQCADGATSATLAASGHPEGAPVGATE</sequence>
<evidence type="ECO:0000256" key="3">
    <source>
        <dbReference type="ARBA" id="ARBA00022827"/>
    </source>
</evidence>
<organism evidence="7 8">
    <name type="scientific">Brevibacterium marinum</name>
    <dbReference type="NCBI Taxonomy" id="418643"/>
    <lineage>
        <taxon>Bacteria</taxon>
        <taxon>Bacillati</taxon>
        <taxon>Actinomycetota</taxon>
        <taxon>Actinomycetes</taxon>
        <taxon>Micrococcales</taxon>
        <taxon>Brevibacteriaceae</taxon>
        <taxon>Brevibacterium</taxon>
    </lineage>
</organism>
<dbReference type="InterPro" id="IPR050446">
    <property type="entry name" value="FAD-oxidoreductase/Apoptosis"/>
</dbReference>
<dbReference type="GO" id="GO:0016651">
    <property type="term" value="F:oxidoreductase activity, acting on NAD(P)H"/>
    <property type="evidence" value="ECO:0007669"/>
    <property type="project" value="TreeGrafter"/>
</dbReference>
<accession>A0A846S6I5</accession>
<dbReference type="SUPFAM" id="SSF55424">
    <property type="entry name" value="FAD/NAD-linked reductases, dimerisation (C-terminal) domain"/>
    <property type="match status" value="1"/>
</dbReference>
<keyword evidence="7" id="KW-0223">Dioxygenase</keyword>
<keyword evidence="4 7" id="KW-0560">Oxidoreductase</keyword>
<evidence type="ECO:0000259" key="6">
    <source>
        <dbReference type="Pfam" id="PF07992"/>
    </source>
</evidence>
<dbReference type="PRINTS" id="PR00368">
    <property type="entry name" value="FADPNR"/>
</dbReference>
<dbReference type="PANTHER" id="PTHR43557">
    <property type="entry name" value="APOPTOSIS-INDUCING FACTOR 1"/>
    <property type="match status" value="1"/>
</dbReference>
<dbReference type="GO" id="GO:0051213">
    <property type="term" value="F:dioxygenase activity"/>
    <property type="evidence" value="ECO:0007669"/>
    <property type="project" value="UniProtKB-KW"/>
</dbReference>
<dbReference type="PRINTS" id="PR00411">
    <property type="entry name" value="PNDRDTASEI"/>
</dbReference>
<dbReference type="Gene3D" id="3.30.390.30">
    <property type="match status" value="1"/>
</dbReference>
<dbReference type="Pfam" id="PF07992">
    <property type="entry name" value="Pyr_redox_2"/>
    <property type="match status" value="1"/>
</dbReference>